<accession>A0AAU9IZ09</accession>
<dbReference type="Proteomes" id="UP001162131">
    <property type="component" value="Unassembled WGS sequence"/>
</dbReference>
<organism evidence="5 6">
    <name type="scientific">Blepharisma stoltei</name>
    <dbReference type="NCBI Taxonomy" id="1481888"/>
    <lineage>
        <taxon>Eukaryota</taxon>
        <taxon>Sar</taxon>
        <taxon>Alveolata</taxon>
        <taxon>Ciliophora</taxon>
        <taxon>Postciliodesmatophora</taxon>
        <taxon>Heterotrichea</taxon>
        <taxon>Heterotrichida</taxon>
        <taxon>Blepharismidae</taxon>
        <taxon>Blepharisma</taxon>
    </lineage>
</organism>
<evidence type="ECO:0000256" key="2">
    <source>
        <dbReference type="ARBA" id="ARBA00022801"/>
    </source>
</evidence>
<dbReference type="SUPFAM" id="SSF53098">
    <property type="entry name" value="Ribonuclease H-like"/>
    <property type="match status" value="1"/>
</dbReference>
<gene>
    <name evidence="5" type="ORF">BSTOLATCC_MIC24352</name>
</gene>
<keyword evidence="6" id="KW-1185">Reference proteome</keyword>
<dbReference type="Pfam" id="PF00929">
    <property type="entry name" value="RNase_T"/>
    <property type="match status" value="1"/>
</dbReference>
<protein>
    <recommendedName>
        <fullName evidence="4">Exonuclease domain-containing protein</fullName>
    </recommendedName>
</protein>
<sequence length="193" mass="22267">MYVLSFKYDFIKMDNRKWVWIDLELTGLNINKDTIVEIAVVLSNTQGENLIYGPNITIHADDSVLEAMDPFVINMHQTSGLYENIKASHTTLHQAEELILTFLQDNNIENGIIAGNTVHMDRLFLIKDMPRLFESCLHPYKILDVTAFKEIARVWYPGLNPHTKVAPHRAFEDILGSIDEFLYYKQNIVKEAI</sequence>
<keyword evidence="1" id="KW-0540">Nuclease</keyword>
<dbReference type="GO" id="GO:0000175">
    <property type="term" value="F:3'-5'-RNA exonuclease activity"/>
    <property type="evidence" value="ECO:0007669"/>
    <property type="project" value="InterPro"/>
</dbReference>
<evidence type="ECO:0000256" key="3">
    <source>
        <dbReference type="ARBA" id="ARBA00022839"/>
    </source>
</evidence>
<evidence type="ECO:0000256" key="1">
    <source>
        <dbReference type="ARBA" id="ARBA00022722"/>
    </source>
</evidence>
<reference evidence="5" key="1">
    <citation type="submission" date="2021-09" db="EMBL/GenBank/DDBJ databases">
        <authorList>
            <consortium name="AG Swart"/>
            <person name="Singh M."/>
            <person name="Singh A."/>
            <person name="Seah K."/>
            <person name="Emmerich C."/>
        </authorList>
    </citation>
    <scope>NUCLEOTIDE SEQUENCE</scope>
    <source>
        <strain evidence="5">ATCC30299</strain>
    </source>
</reference>
<evidence type="ECO:0000313" key="6">
    <source>
        <dbReference type="Proteomes" id="UP001162131"/>
    </source>
</evidence>
<dbReference type="CDD" id="cd06135">
    <property type="entry name" value="Orn"/>
    <property type="match status" value="1"/>
</dbReference>
<evidence type="ECO:0000259" key="4">
    <source>
        <dbReference type="SMART" id="SM00479"/>
    </source>
</evidence>
<name>A0AAU9IZ09_9CILI</name>
<comment type="caution">
    <text evidence="5">The sequence shown here is derived from an EMBL/GenBank/DDBJ whole genome shotgun (WGS) entry which is preliminary data.</text>
</comment>
<dbReference type="AlphaFoldDB" id="A0AAU9IZ09"/>
<feature type="domain" description="Exonuclease" evidence="4">
    <location>
        <begin position="17"/>
        <end position="190"/>
    </location>
</feature>
<dbReference type="InterPro" id="IPR022894">
    <property type="entry name" value="Oligoribonuclease"/>
</dbReference>
<evidence type="ECO:0000313" key="5">
    <source>
        <dbReference type="EMBL" id="CAG9319805.1"/>
    </source>
</evidence>
<keyword evidence="3" id="KW-0269">Exonuclease</keyword>
<keyword evidence="2" id="KW-0378">Hydrolase</keyword>
<proteinExistence type="predicted"/>
<dbReference type="NCBIfam" id="NF003765">
    <property type="entry name" value="PRK05359.1"/>
    <property type="match status" value="1"/>
</dbReference>
<dbReference type="GO" id="GO:0003676">
    <property type="term" value="F:nucleic acid binding"/>
    <property type="evidence" value="ECO:0007669"/>
    <property type="project" value="InterPro"/>
</dbReference>
<dbReference type="EMBL" id="CAJZBQ010000023">
    <property type="protein sequence ID" value="CAG9319805.1"/>
    <property type="molecule type" value="Genomic_DNA"/>
</dbReference>
<dbReference type="SMART" id="SM00479">
    <property type="entry name" value="EXOIII"/>
    <property type="match status" value="1"/>
</dbReference>
<dbReference type="Gene3D" id="3.30.420.10">
    <property type="entry name" value="Ribonuclease H-like superfamily/Ribonuclease H"/>
    <property type="match status" value="1"/>
</dbReference>
<dbReference type="InterPro" id="IPR013520">
    <property type="entry name" value="Ribonucl_H"/>
</dbReference>
<dbReference type="InterPro" id="IPR012337">
    <property type="entry name" value="RNaseH-like_sf"/>
</dbReference>
<dbReference type="InterPro" id="IPR036397">
    <property type="entry name" value="RNaseH_sf"/>
</dbReference>